<evidence type="ECO:0000259" key="5">
    <source>
        <dbReference type="PROSITE" id="PS50280"/>
    </source>
</evidence>
<evidence type="ECO:0000313" key="7">
    <source>
        <dbReference type="EMBL" id="ROT76481.1"/>
    </source>
</evidence>
<dbReference type="GO" id="GO:0008270">
    <property type="term" value="F:zinc ion binding"/>
    <property type="evidence" value="ECO:0007669"/>
    <property type="project" value="UniProtKB-KW"/>
</dbReference>
<dbReference type="EMBL" id="QCYY01001656">
    <property type="protein sequence ID" value="ROT76481.1"/>
    <property type="molecule type" value="Genomic_DNA"/>
</dbReference>
<evidence type="ECO:0000313" key="8">
    <source>
        <dbReference type="Proteomes" id="UP000283509"/>
    </source>
</evidence>
<feature type="domain" description="SET" evidence="5">
    <location>
        <begin position="43"/>
        <end position="273"/>
    </location>
</feature>
<protein>
    <submittedName>
        <fullName evidence="7">Protein msta, isoform B</fullName>
    </submittedName>
</protein>
<dbReference type="PROSITE" id="PS50280">
    <property type="entry name" value="SET"/>
    <property type="match status" value="1"/>
</dbReference>
<dbReference type="InterPro" id="IPR046341">
    <property type="entry name" value="SET_dom_sf"/>
</dbReference>
<dbReference type="Pfam" id="PF01753">
    <property type="entry name" value="zf-MYND"/>
    <property type="match status" value="1"/>
</dbReference>
<dbReference type="PANTHER" id="PTHR46455:SF4">
    <property type="entry name" value="GH11294P"/>
    <property type="match status" value="1"/>
</dbReference>
<reference evidence="7 8" key="2">
    <citation type="submission" date="2019-01" db="EMBL/GenBank/DDBJ databases">
        <title>The decoding of complex shrimp genome reveals the adaptation for benthos swimmer, frequently molting mechanism and breeding impact on genome.</title>
        <authorList>
            <person name="Sun Y."/>
            <person name="Gao Y."/>
            <person name="Yu Y."/>
        </authorList>
    </citation>
    <scope>NUCLEOTIDE SEQUENCE [LARGE SCALE GENOMIC DNA]</scope>
    <source>
        <tissue evidence="7">Muscle</tissue>
    </source>
</reference>
<dbReference type="InterPro" id="IPR053010">
    <property type="entry name" value="SET_SmydA-8"/>
</dbReference>
<evidence type="ECO:0000256" key="1">
    <source>
        <dbReference type="ARBA" id="ARBA00022723"/>
    </source>
</evidence>
<reference evidence="7 8" key="1">
    <citation type="submission" date="2018-04" db="EMBL/GenBank/DDBJ databases">
        <authorList>
            <person name="Zhang X."/>
            <person name="Yuan J."/>
            <person name="Li F."/>
            <person name="Xiang J."/>
        </authorList>
    </citation>
    <scope>NUCLEOTIDE SEQUENCE [LARGE SCALE GENOMIC DNA]</scope>
    <source>
        <tissue evidence="7">Muscle</tissue>
    </source>
</reference>
<comment type="caution">
    <text evidence="7">The sequence shown here is derived from an EMBL/GenBank/DDBJ whole genome shotgun (WGS) entry which is preliminary data.</text>
</comment>
<keyword evidence="1" id="KW-0479">Metal-binding</keyword>
<dbReference type="PROSITE" id="PS01360">
    <property type="entry name" value="ZF_MYND_1"/>
    <property type="match status" value="1"/>
</dbReference>
<dbReference type="SUPFAM" id="SSF144232">
    <property type="entry name" value="HIT/MYND zinc finger-like"/>
    <property type="match status" value="1"/>
</dbReference>
<dbReference type="SUPFAM" id="SSF82199">
    <property type="entry name" value="SET domain"/>
    <property type="match status" value="1"/>
</dbReference>
<dbReference type="PANTHER" id="PTHR46455">
    <property type="entry name" value="SET AND MYND DOMAIN CONTAINING, ARTHROPOD-SPECIFIC, MEMBER 4, ISOFORM A"/>
    <property type="match status" value="1"/>
</dbReference>
<accession>A0A3R7QES3</accession>
<dbReference type="GO" id="GO:0008276">
    <property type="term" value="F:protein methyltransferase activity"/>
    <property type="evidence" value="ECO:0007669"/>
    <property type="project" value="UniProtKB-ARBA"/>
</dbReference>
<keyword evidence="8" id="KW-1185">Reference proteome</keyword>
<dbReference type="GO" id="GO:0008757">
    <property type="term" value="F:S-adenosylmethionine-dependent methyltransferase activity"/>
    <property type="evidence" value="ECO:0007669"/>
    <property type="project" value="UniProtKB-ARBA"/>
</dbReference>
<keyword evidence="2 4" id="KW-0863">Zinc-finger</keyword>
<dbReference type="InterPro" id="IPR001214">
    <property type="entry name" value="SET_dom"/>
</dbReference>
<feature type="domain" description="MYND-type" evidence="6">
    <location>
        <begin position="6"/>
        <end position="42"/>
    </location>
</feature>
<dbReference type="PROSITE" id="PS50865">
    <property type="entry name" value="ZF_MYND_2"/>
    <property type="match status" value="1"/>
</dbReference>
<evidence type="ECO:0000256" key="2">
    <source>
        <dbReference type="ARBA" id="ARBA00022771"/>
    </source>
</evidence>
<evidence type="ECO:0000259" key="6">
    <source>
        <dbReference type="PROSITE" id="PS50865"/>
    </source>
</evidence>
<dbReference type="OrthoDB" id="5952526at2759"/>
<organism evidence="7 8">
    <name type="scientific">Penaeus vannamei</name>
    <name type="common">Whiteleg shrimp</name>
    <name type="synonym">Litopenaeus vannamei</name>
    <dbReference type="NCBI Taxonomy" id="6689"/>
    <lineage>
        <taxon>Eukaryota</taxon>
        <taxon>Metazoa</taxon>
        <taxon>Ecdysozoa</taxon>
        <taxon>Arthropoda</taxon>
        <taxon>Crustacea</taxon>
        <taxon>Multicrustacea</taxon>
        <taxon>Malacostraca</taxon>
        <taxon>Eumalacostraca</taxon>
        <taxon>Eucarida</taxon>
        <taxon>Decapoda</taxon>
        <taxon>Dendrobranchiata</taxon>
        <taxon>Penaeoidea</taxon>
        <taxon>Penaeidae</taxon>
        <taxon>Penaeus</taxon>
    </lineage>
</organism>
<dbReference type="AlphaFoldDB" id="A0A3R7QES3"/>
<keyword evidence="3" id="KW-0862">Zinc</keyword>
<dbReference type="Gene3D" id="2.170.270.10">
    <property type="entry name" value="SET domain"/>
    <property type="match status" value="1"/>
</dbReference>
<dbReference type="Gene3D" id="6.10.140.2220">
    <property type="match status" value="2"/>
</dbReference>
<sequence length="520" mass="58838">MTDAECAVCQAPASQRCAKCHITSYCSKEHQKQHWKTHRGECSPYRVCQNDVLGRYLEASRDILPGEVIFRDSPLVVGPRQVTVPVCLGCFTPVDGSYSCTSCGWPLCGPECQMVVLHNPECQLSRNRPVKVQVQKFMEVNQMYECITPLRCLWLKEKAPDKWATLMQMESHLEQRINTDVHEVNQANVVNFMRQYLRVLSFTDEEIHTVCGIIDVNGFEIPGPSIIGLYGKACLLEHSCIPNTTRTFDTQLNIIVRAATKINKGEHIQTSYTDPMWGTANRQLHVRTTKYFKCICNRCLDPTELGTNLSSLRCTKCSSGSILPSPSPLSPDAWVCNGCEETLNLDEVEDYLKWTGEKLIALKEGSLQASENFLKETSKKLSENHYYRSDVKLALAQMYGRSGEESNSNIQALSKDLLQRKETLCREVLALADIFSPGKSRLRGLLLYELQASLMEKYRRLPKKMRMSGIGKNLLKESISALEDASEILMYESPLQDEYQLGLQAEDDLKNAKTLLSKHR</sequence>
<name>A0A3R7QES3_PENVA</name>
<dbReference type="Pfam" id="PF00856">
    <property type="entry name" value="SET"/>
    <property type="match status" value="1"/>
</dbReference>
<proteinExistence type="predicted"/>
<dbReference type="CDD" id="cd20071">
    <property type="entry name" value="SET_SMYD"/>
    <property type="match status" value="1"/>
</dbReference>
<dbReference type="GO" id="GO:0008170">
    <property type="term" value="F:N-methyltransferase activity"/>
    <property type="evidence" value="ECO:0007669"/>
    <property type="project" value="UniProtKB-ARBA"/>
</dbReference>
<evidence type="ECO:0000256" key="3">
    <source>
        <dbReference type="ARBA" id="ARBA00022833"/>
    </source>
</evidence>
<dbReference type="STRING" id="6689.A0A3R7QES3"/>
<dbReference type="Proteomes" id="UP000283509">
    <property type="component" value="Unassembled WGS sequence"/>
</dbReference>
<evidence type="ECO:0000256" key="4">
    <source>
        <dbReference type="PROSITE-ProRule" id="PRU00134"/>
    </source>
</evidence>
<dbReference type="InterPro" id="IPR002893">
    <property type="entry name" value="Znf_MYND"/>
</dbReference>
<gene>
    <name evidence="7" type="ORF">C7M84_004927</name>
</gene>
<dbReference type="Gene3D" id="1.10.220.160">
    <property type="match status" value="1"/>
</dbReference>